<dbReference type="PROSITE" id="PS51285">
    <property type="entry name" value="AGC_KINASE_CTER"/>
    <property type="match status" value="1"/>
</dbReference>
<dbReference type="SUPFAM" id="SSF56112">
    <property type="entry name" value="Protein kinase-like (PK-like)"/>
    <property type="match status" value="1"/>
</dbReference>
<evidence type="ECO:0000256" key="18">
    <source>
        <dbReference type="SAM" id="MobiDB-lite"/>
    </source>
</evidence>
<evidence type="ECO:0000256" key="11">
    <source>
        <dbReference type="ARBA" id="ARBA00022777"/>
    </source>
</evidence>
<comment type="cofactor">
    <cofactor evidence="1">
        <name>Mg(2+)</name>
        <dbReference type="ChEBI" id="CHEBI:18420"/>
    </cofactor>
</comment>
<dbReference type="InterPro" id="IPR000595">
    <property type="entry name" value="cNMP-bd_dom"/>
</dbReference>
<evidence type="ECO:0000256" key="16">
    <source>
        <dbReference type="ARBA" id="ARBA00047298"/>
    </source>
</evidence>
<dbReference type="FunFam" id="1.10.510.10:FF:000571">
    <property type="entry name" value="Maternal embryonic leucine zipper kinase"/>
    <property type="match status" value="1"/>
</dbReference>
<feature type="domain" description="Protein kinase" evidence="19">
    <location>
        <begin position="569"/>
        <end position="824"/>
    </location>
</feature>
<evidence type="ECO:0000256" key="7">
    <source>
        <dbReference type="ARBA" id="ARBA00022535"/>
    </source>
</evidence>
<evidence type="ECO:0000256" key="4">
    <source>
        <dbReference type="ARBA" id="ARBA00012428"/>
    </source>
</evidence>
<keyword evidence="10" id="KW-0547">Nucleotide-binding</keyword>
<dbReference type="GO" id="GO:0004691">
    <property type="term" value="F:cAMP-dependent protein kinase activity"/>
    <property type="evidence" value="ECO:0007669"/>
    <property type="project" value="TreeGrafter"/>
</dbReference>
<evidence type="ECO:0000256" key="9">
    <source>
        <dbReference type="ARBA" id="ARBA00022723"/>
    </source>
</evidence>
<feature type="region of interest" description="Disordered" evidence="18">
    <location>
        <begin position="12"/>
        <end position="49"/>
    </location>
</feature>
<dbReference type="SMART" id="SM00100">
    <property type="entry name" value="cNMP"/>
    <property type="match status" value="3"/>
</dbReference>
<dbReference type="PROSITE" id="PS50011">
    <property type="entry name" value="PROTEIN_KINASE_DOM"/>
    <property type="match status" value="1"/>
</dbReference>
<dbReference type="CDD" id="cd00038">
    <property type="entry name" value="CAP_ED"/>
    <property type="match status" value="3"/>
</dbReference>
<dbReference type="InterPro" id="IPR018490">
    <property type="entry name" value="cNMP-bd_dom_sf"/>
</dbReference>
<keyword evidence="7" id="KW-0140">cGMP</keyword>
<feature type="domain" description="Cyclic nucleotide-binding" evidence="20">
    <location>
        <begin position="91"/>
        <end position="189"/>
    </location>
</feature>
<keyword evidence="11" id="KW-0418">Kinase</keyword>
<dbReference type="PROSITE" id="PS00108">
    <property type="entry name" value="PROTEIN_KINASE_ST"/>
    <property type="match status" value="1"/>
</dbReference>
<feature type="domain" description="AGC-kinase C-terminal" evidence="21">
    <location>
        <begin position="825"/>
        <end position="888"/>
    </location>
</feature>
<evidence type="ECO:0000259" key="19">
    <source>
        <dbReference type="PROSITE" id="PS50011"/>
    </source>
</evidence>
<dbReference type="EMBL" id="MPUH01000228">
    <property type="protein sequence ID" value="OMJ85727.1"/>
    <property type="molecule type" value="Genomic_DNA"/>
</dbReference>
<dbReference type="InterPro" id="IPR011009">
    <property type="entry name" value="Kinase-like_dom_sf"/>
</dbReference>
<evidence type="ECO:0000256" key="6">
    <source>
        <dbReference type="ARBA" id="ARBA00022527"/>
    </source>
</evidence>
<dbReference type="GO" id="GO:0005952">
    <property type="term" value="C:cAMP-dependent protein kinase complex"/>
    <property type="evidence" value="ECO:0007669"/>
    <property type="project" value="TreeGrafter"/>
</dbReference>
<keyword evidence="5" id="KW-0963">Cytoplasm</keyword>
<dbReference type="Pfam" id="PF00027">
    <property type="entry name" value="cNMP_binding"/>
    <property type="match status" value="3"/>
</dbReference>
<dbReference type="GO" id="GO:0030553">
    <property type="term" value="F:cGMP binding"/>
    <property type="evidence" value="ECO:0007669"/>
    <property type="project" value="UniProtKB-KW"/>
</dbReference>
<comment type="similarity">
    <text evidence="2">Belongs to the protein kinase superfamily. AGC Ser/Thr protein kinase family. cGMP subfamily.</text>
</comment>
<dbReference type="InterPro" id="IPR014710">
    <property type="entry name" value="RmlC-like_jellyroll"/>
</dbReference>
<reference evidence="22 23" key="1">
    <citation type="submission" date="2016-11" db="EMBL/GenBank/DDBJ databases">
        <title>The macronuclear genome of Stentor coeruleus: a giant cell with tiny introns.</title>
        <authorList>
            <person name="Slabodnick M."/>
            <person name="Ruby J.G."/>
            <person name="Reiff S.B."/>
            <person name="Swart E.C."/>
            <person name="Gosai S."/>
            <person name="Prabakaran S."/>
            <person name="Witkowska E."/>
            <person name="Larue G.E."/>
            <person name="Fisher S."/>
            <person name="Freeman R.M."/>
            <person name="Gunawardena J."/>
            <person name="Chu W."/>
            <person name="Stover N.A."/>
            <person name="Gregory B.D."/>
            <person name="Nowacki M."/>
            <person name="Derisi J."/>
            <person name="Roy S.W."/>
            <person name="Marshall W.F."/>
            <person name="Sood P."/>
        </authorList>
    </citation>
    <scope>NUCLEOTIDE SEQUENCE [LARGE SCALE GENOMIC DNA]</scope>
    <source>
        <strain evidence="22">WM001</strain>
    </source>
</reference>
<protein>
    <recommendedName>
        <fullName evidence="15">cGMP-dependent protein kinase</fullName>
        <ecNumber evidence="4">2.7.11.12</ecNumber>
    </recommendedName>
</protein>
<keyword evidence="23" id="KW-1185">Reference proteome</keyword>
<evidence type="ECO:0000256" key="17">
    <source>
        <dbReference type="ARBA" id="ARBA00047462"/>
    </source>
</evidence>
<keyword evidence="12" id="KW-0067">ATP-binding</keyword>
<evidence type="ECO:0000256" key="3">
    <source>
        <dbReference type="ARBA" id="ARBA00011245"/>
    </source>
</evidence>
<evidence type="ECO:0000256" key="15">
    <source>
        <dbReference type="ARBA" id="ARBA00024113"/>
    </source>
</evidence>
<dbReference type="EC" id="2.7.11.12" evidence="4"/>
<dbReference type="PROSITE" id="PS00889">
    <property type="entry name" value="CNMP_BINDING_2"/>
    <property type="match status" value="2"/>
</dbReference>
<feature type="domain" description="Cyclic nucleotide-binding" evidence="20">
    <location>
        <begin position="329"/>
        <end position="376"/>
    </location>
</feature>
<proteinExistence type="inferred from homology"/>
<gene>
    <name evidence="22" type="ORF">SteCoe_12923</name>
</gene>
<evidence type="ECO:0000313" key="22">
    <source>
        <dbReference type="EMBL" id="OMJ85727.1"/>
    </source>
</evidence>
<name>A0A1R2C9P5_9CILI</name>
<dbReference type="PANTHER" id="PTHR24353:SF37">
    <property type="entry name" value="CAMP-DEPENDENT PROTEIN KINASE CATALYTIC SUBUNIT PRKX"/>
    <property type="match status" value="1"/>
</dbReference>
<dbReference type="SUPFAM" id="SSF51206">
    <property type="entry name" value="cAMP-binding domain-like"/>
    <property type="match status" value="4"/>
</dbReference>
<evidence type="ECO:0000313" key="23">
    <source>
        <dbReference type="Proteomes" id="UP000187209"/>
    </source>
</evidence>
<dbReference type="GO" id="GO:0004692">
    <property type="term" value="F:cGMP-dependent protein kinase activity"/>
    <property type="evidence" value="ECO:0007669"/>
    <property type="project" value="UniProtKB-EC"/>
</dbReference>
<evidence type="ECO:0000256" key="5">
    <source>
        <dbReference type="ARBA" id="ARBA00022490"/>
    </source>
</evidence>
<dbReference type="OrthoDB" id="100546at2759"/>
<evidence type="ECO:0000259" key="20">
    <source>
        <dbReference type="PROSITE" id="PS50042"/>
    </source>
</evidence>
<evidence type="ECO:0000256" key="12">
    <source>
        <dbReference type="ARBA" id="ARBA00022840"/>
    </source>
</evidence>
<sequence>MGNCFMKKEDILDLSSEPNNQRPSHVNSCESMRRSFPIGRGRKSTKTKPITAENTIEIPQALAIANHTLIEKPKSPSDILLIKESLTKSILFSSLTTENQDSIIKDMKFLEVPESQYIMVQGQTSNYFFVLASGKAEVLENNKRINIIKNKDLIGEISLVNDSLRTSSVRTMEFSSLWSMERKIFRTIIQAINSAEYAQNKCFIEAVPVFSVLTKTQHELILNSVTNTTYQNEQNIVNEGESGDLFYLIKEGQVVCTKQGHILRNMGAGEFFGEQALLYGTPRTATVTAICLVKCLVISRDDLTKALGDQLSQVIYKNTLRIAFEKNKILKNLNEGQINQVIEKMRISSWNDGSVVVKKGIKKDANLYVVVNGKLEDTIGNTWQVMSILGVKEIVKGVKGEYDDIVAIGHVDLAIISSKDFNSIIGNNFDKATCNNELLSTFKKISLFRNLSDDKLNILINNLQIEQYEQGKIIFSQGSLGEAFYIIKYGKVDVIRDNNLIRSINKFDYFGERSLLFNELRSATIKAHEIVSVWMLKKSDFLRIIDEHMQNMMQKRIALQDTTVTLDDLILVKQLGTGMIGTVYLTSSINTKQLYALKVINRTSIENEKIQDSLSLERKILLQLDHNFILKLIKTFKDEKRIYFLLEYVRGEDLFDVIRDLGLLTDEDSQFYIAVLLIILQHLHERDIVYRDLKPENVMVDEDGYPKLIDFGTAKIVNGRTYTMVGTPHYMAPEVIMGKGYGISADYWSLGIILYEFLCGEVPFAEDSMDTYVIFQKVLEGKIVYPLYATLTEDAKGFIEQMLSRNPAIRCGGGWECVKSHKWFKGYNWEELFEKKNSSPYKPMLPNLEWEVEKAFKNEKKIQDVLKSEGGSEVVRKSMRKSNWDAEF</sequence>
<organism evidence="22 23">
    <name type="scientific">Stentor coeruleus</name>
    <dbReference type="NCBI Taxonomy" id="5963"/>
    <lineage>
        <taxon>Eukaryota</taxon>
        <taxon>Sar</taxon>
        <taxon>Alveolata</taxon>
        <taxon>Ciliophora</taxon>
        <taxon>Postciliodesmatophora</taxon>
        <taxon>Heterotrichea</taxon>
        <taxon>Heterotrichida</taxon>
        <taxon>Stentoridae</taxon>
        <taxon>Stentor</taxon>
    </lineage>
</organism>
<keyword evidence="13" id="KW-0460">Magnesium</keyword>
<dbReference type="AlphaFoldDB" id="A0A1R2C9P5"/>
<dbReference type="FunFam" id="3.30.200.20:FF:000042">
    <property type="entry name" value="Aurora kinase A"/>
    <property type="match status" value="1"/>
</dbReference>
<feature type="compositionally biased region" description="Polar residues" evidence="18">
    <location>
        <begin position="16"/>
        <end position="30"/>
    </location>
</feature>
<comment type="catalytic activity">
    <reaction evidence="16">
        <text>L-threonyl-[protein] + ATP = O-phospho-L-threonyl-[protein] + ADP + H(+)</text>
        <dbReference type="Rhea" id="RHEA:46608"/>
        <dbReference type="Rhea" id="RHEA-COMP:11060"/>
        <dbReference type="Rhea" id="RHEA-COMP:11605"/>
        <dbReference type="ChEBI" id="CHEBI:15378"/>
        <dbReference type="ChEBI" id="CHEBI:30013"/>
        <dbReference type="ChEBI" id="CHEBI:30616"/>
        <dbReference type="ChEBI" id="CHEBI:61977"/>
        <dbReference type="ChEBI" id="CHEBI:456216"/>
        <dbReference type="EC" id="2.7.11.12"/>
    </reaction>
</comment>
<evidence type="ECO:0000256" key="14">
    <source>
        <dbReference type="ARBA" id="ARBA00022992"/>
    </source>
</evidence>
<dbReference type="InterPro" id="IPR018488">
    <property type="entry name" value="cNMP-bd_CS"/>
</dbReference>
<dbReference type="GO" id="GO:0005524">
    <property type="term" value="F:ATP binding"/>
    <property type="evidence" value="ECO:0007669"/>
    <property type="project" value="UniProtKB-KW"/>
</dbReference>
<evidence type="ECO:0000256" key="10">
    <source>
        <dbReference type="ARBA" id="ARBA00022741"/>
    </source>
</evidence>
<dbReference type="Gene3D" id="2.60.120.10">
    <property type="entry name" value="Jelly Rolls"/>
    <property type="match status" value="4"/>
</dbReference>
<evidence type="ECO:0000259" key="21">
    <source>
        <dbReference type="PROSITE" id="PS51285"/>
    </source>
</evidence>
<dbReference type="Gene3D" id="1.10.510.10">
    <property type="entry name" value="Transferase(Phosphotransferase) domain 1"/>
    <property type="match status" value="1"/>
</dbReference>
<feature type="domain" description="Cyclic nucleotide-binding" evidence="20">
    <location>
        <begin position="447"/>
        <end position="545"/>
    </location>
</feature>
<keyword evidence="9" id="KW-0479">Metal-binding</keyword>
<dbReference type="Gene3D" id="3.30.200.20">
    <property type="entry name" value="Phosphorylase Kinase, domain 1"/>
    <property type="match status" value="1"/>
</dbReference>
<evidence type="ECO:0000256" key="13">
    <source>
        <dbReference type="ARBA" id="ARBA00022842"/>
    </source>
</evidence>
<evidence type="ECO:0000256" key="8">
    <source>
        <dbReference type="ARBA" id="ARBA00022679"/>
    </source>
</evidence>
<dbReference type="PROSITE" id="PS50042">
    <property type="entry name" value="CNMP_BINDING_3"/>
    <property type="match status" value="4"/>
</dbReference>
<dbReference type="InterPro" id="IPR000719">
    <property type="entry name" value="Prot_kinase_dom"/>
</dbReference>
<keyword evidence="6" id="KW-0723">Serine/threonine-protein kinase</keyword>
<keyword evidence="14" id="KW-0142">cGMP-binding</keyword>
<comment type="subunit">
    <text evidence="3">Monomer.</text>
</comment>
<dbReference type="GO" id="GO:0046872">
    <property type="term" value="F:metal ion binding"/>
    <property type="evidence" value="ECO:0007669"/>
    <property type="project" value="UniProtKB-KW"/>
</dbReference>
<keyword evidence="8" id="KW-0808">Transferase</keyword>
<comment type="caution">
    <text evidence="22">The sequence shown here is derived from an EMBL/GenBank/DDBJ whole genome shotgun (WGS) entry which is preliminary data.</text>
</comment>
<dbReference type="PANTHER" id="PTHR24353">
    <property type="entry name" value="CYCLIC NUCLEOTIDE-DEPENDENT PROTEIN KINASE"/>
    <property type="match status" value="1"/>
</dbReference>
<dbReference type="Proteomes" id="UP000187209">
    <property type="component" value="Unassembled WGS sequence"/>
</dbReference>
<dbReference type="Pfam" id="PF00069">
    <property type="entry name" value="Pkinase"/>
    <property type="match status" value="1"/>
</dbReference>
<dbReference type="InterPro" id="IPR008271">
    <property type="entry name" value="Ser/Thr_kinase_AS"/>
</dbReference>
<feature type="domain" description="Cyclic nucleotide-binding" evidence="20">
    <location>
        <begin position="209"/>
        <end position="308"/>
    </location>
</feature>
<evidence type="ECO:0000256" key="2">
    <source>
        <dbReference type="ARBA" id="ARBA00006352"/>
    </source>
</evidence>
<comment type="catalytic activity">
    <reaction evidence="17">
        <text>L-seryl-[protein] + ATP = O-phospho-L-seryl-[protein] + ADP + H(+)</text>
        <dbReference type="Rhea" id="RHEA:17989"/>
        <dbReference type="Rhea" id="RHEA-COMP:9863"/>
        <dbReference type="Rhea" id="RHEA-COMP:11604"/>
        <dbReference type="ChEBI" id="CHEBI:15378"/>
        <dbReference type="ChEBI" id="CHEBI:29999"/>
        <dbReference type="ChEBI" id="CHEBI:30616"/>
        <dbReference type="ChEBI" id="CHEBI:83421"/>
        <dbReference type="ChEBI" id="CHEBI:456216"/>
        <dbReference type="EC" id="2.7.11.12"/>
    </reaction>
</comment>
<dbReference type="SMART" id="SM00220">
    <property type="entry name" value="S_TKc"/>
    <property type="match status" value="1"/>
</dbReference>
<accession>A0A1R2C9P5</accession>
<dbReference type="PROSITE" id="PS00888">
    <property type="entry name" value="CNMP_BINDING_1"/>
    <property type="match status" value="1"/>
</dbReference>
<dbReference type="InterPro" id="IPR000961">
    <property type="entry name" value="AGC-kinase_C"/>
</dbReference>
<evidence type="ECO:0000256" key="1">
    <source>
        <dbReference type="ARBA" id="ARBA00001946"/>
    </source>
</evidence>